<gene>
    <name evidence="1" type="ORF">LCPAC404_01810</name>
</gene>
<evidence type="ECO:0000313" key="1">
    <source>
        <dbReference type="EMBL" id="QBK93477.1"/>
    </source>
</evidence>
<keyword evidence="1" id="KW-0540">Nuclease</keyword>
<protein>
    <submittedName>
        <fullName evidence="1">Endonuclease</fullName>
    </submittedName>
</protein>
<accession>A0A481ZCG8</accession>
<sequence>MCFVKQFPDDPRSKTAHLPTKQINVRRYTDTEFPDLFIYNKQLFIADRKEKCTFPRRHIDFQTEFDSCVLIIEVDENQHKYYDMKDEKVRIIQIRQMAGKDLVIIRINPDKYIKNGEIKNPKISTRYEVLKDTINDLIDKIKSGYKFDERITEIKLFFDDESEIKPDTSVRCSGFSKGAKRRCKNKVGKEGMFCREHKNQSSTN</sequence>
<dbReference type="EMBL" id="MK500596">
    <property type="protein sequence ID" value="QBK93477.1"/>
    <property type="molecule type" value="Genomic_DNA"/>
</dbReference>
<name>A0A481ZCG8_9VIRU</name>
<dbReference type="GO" id="GO:0004519">
    <property type="term" value="F:endonuclease activity"/>
    <property type="evidence" value="ECO:0007669"/>
    <property type="project" value="UniProtKB-KW"/>
</dbReference>
<reference evidence="1" key="1">
    <citation type="journal article" date="2019" name="MBio">
        <title>Virus Genomes from Deep Sea Sediments Expand the Ocean Megavirome and Support Independent Origins of Viral Gigantism.</title>
        <authorList>
            <person name="Backstrom D."/>
            <person name="Yutin N."/>
            <person name="Jorgensen S.L."/>
            <person name="Dharamshi J."/>
            <person name="Homa F."/>
            <person name="Zaremba-Niedwiedzka K."/>
            <person name="Spang A."/>
            <person name="Wolf Y.I."/>
            <person name="Koonin E.V."/>
            <person name="Ettema T.J."/>
        </authorList>
    </citation>
    <scope>NUCLEOTIDE SEQUENCE</scope>
</reference>
<organism evidence="1">
    <name type="scientific">Pithovirus LCPAC404</name>
    <dbReference type="NCBI Taxonomy" id="2506597"/>
    <lineage>
        <taxon>Viruses</taxon>
        <taxon>Pithoviruses</taxon>
    </lineage>
</organism>
<keyword evidence="1" id="KW-0378">Hydrolase</keyword>
<keyword evidence="1" id="KW-0255">Endonuclease</keyword>
<proteinExistence type="predicted"/>